<name>A0A815Y3V9_9BILA</name>
<dbReference type="AlphaFoldDB" id="A0A815Y3V9"/>
<evidence type="ECO:0000313" key="3">
    <source>
        <dbReference type="EMBL" id="CAF1565264.1"/>
    </source>
</evidence>
<dbReference type="InterPro" id="IPR000719">
    <property type="entry name" value="Prot_kinase_dom"/>
</dbReference>
<dbReference type="Proteomes" id="UP000663845">
    <property type="component" value="Unassembled WGS sequence"/>
</dbReference>
<comment type="caution">
    <text evidence="3">The sequence shown here is derived from an EMBL/GenBank/DDBJ whole genome shotgun (WGS) entry which is preliminary data.</text>
</comment>
<dbReference type="GO" id="GO:0005524">
    <property type="term" value="F:ATP binding"/>
    <property type="evidence" value="ECO:0007669"/>
    <property type="project" value="InterPro"/>
</dbReference>
<organism evidence="3 4">
    <name type="scientific">Adineta steineri</name>
    <dbReference type="NCBI Taxonomy" id="433720"/>
    <lineage>
        <taxon>Eukaryota</taxon>
        <taxon>Metazoa</taxon>
        <taxon>Spiralia</taxon>
        <taxon>Gnathifera</taxon>
        <taxon>Rotifera</taxon>
        <taxon>Eurotatoria</taxon>
        <taxon>Bdelloidea</taxon>
        <taxon>Adinetida</taxon>
        <taxon>Adinetidae</taxon>
        <taxon>Adineta</taxon>
    </lineage>
</organism>
<dbReference type="PANTHER" id="PTHR12984:SF6">
    <property type="entry name" value="SCY1-LIKE PROTEIN 2"/>
    <property type="match status" value="1"/>
</dbReference>
<dbReference type="InterPro" id="IPR011009">
    <property type="entry name" value="Kinase-like_dom_sf"/>
</dbReference>
<feature type="non-terminal residue" evidence="3">
    <location>
        <position position="98"/>
    </location>
</feature>
<evidence type="ECO:0000259" key="2">
    <source>
        <dbReference type="PROSITE" id="PS50011"/>
    </source>
</evidence>
<dbReference type="Gene3D" id="1.10.510.10">
    <property type="entry name" value="Transferase(Phosphotransferase) domain 1"/>
    <property type="match status" value="1"/>
</dbReference>
<comment type="similarity">
    <text evidence="1">Belongs to the protein kinase superfamily.</text>
</comment>
<dbReference type="PROSITE" id="PS50011">
    <property type="entry name" value="PROTEIN_KINASE_DOM"/>
    <property type="match status" value="1"/>
</dbReference>
<evidence type="ECO:0000256" key="1">
    <source>
        <dbReference type="ARBA" id="ARBA00038349"/>
    </source>
</evidence>
<protein>
    <recommendedName>
        <fullName evidence="2">Protein kinase domain-containing protein</fullName>
    </recommendedName>
</protein>
<gene>
    <name evidence="3" type="ORF">JYZ213_LOCUS47098</name>
</gene>
<evidence type="ECO:0000313" key="4">
    <source>
        <dbReference type="Proteomes" id="UP000663845"/>
    </source>
</evidence>
<dbReference type="EMBL" id="CAJNOG010007457">
    <property type="protein sequence ID" value="CAF1565264.1"/>
    <property type="molecule type" value="Genomic_DNA"/>
</dbReference>
<sequence>YSRDSLAFATESCYGSLANCLGFHDNISQPMLKEFEDYKLFDVEIRYGIVQLCEGLTFLHNEVKLFHRNLCPESIIINSNGAWKLSGFELCIQGSADG</sequence>
<dbReference type="InterPro" id="IPR051177">
    <property type="entry name" value="CIK-Related_Protein"/>
</dbReference>
<dbReference type="PANTHER" id="PTHR12984">
    <property type="entry name" value="SCY1-RELATED S/T PROTEIN KINASE-LIKE"/>
    <property type="match status" value="1"/>
</dbReference>
<dbReference type="SUPFAM" id="SSF56112">
    <property type="entry name" value="Protein kinase-like (PK-like)"/>
    <property type="match status" value="1"/>
</dbReference>
<feature type="domain" description="Protein kinase" evidence="2">
    <location>
        <begin position="1"/>
        <end position="98"/>
    </location>
</feature>
<accession>A0A815Y3V9</accession>
<dbReference type="GO" id="GO:0004672">
    <property type="term" value="F:protein kinase activity"/>
    <property type="evidence" value="ECO:0007669"/>
    <property type="project" value="InterPro"/>
</dbReference>
<feature type="non-terminal residue" evidence="3">
    <location>
        <position position="1"/>
    </location>
</feature>
<proteinExistence type="inferred from homology"/>
<reference evidence="3" key="1">
    <citation type="submission" date="2021-02" db="EMBL/GenBank/DDBJ databases">
        <authorList>
            <person name="Nowell W R."/>
        </authorList>
    </citation>
    <scope>NUCLEOTIDE SEQUENCE</scope>
</reference>